<proteinExistence type="predicted"/>
<organism evidence="1 2">
    <name type="scientific">Lactuca virosa</name>
    <dbReference type="NCBI Taxonomy" id="75947"/>
    <lineage>
        <taxon>Eukaryota</taxon>
        <taxon>Viridiplantae</taxon>
        <taxon>Streptophyta</taxon>
        <taxon>Embryophyta</taxon>
        <taxon>Tracheophyta</taxon>
        <taxon>Spermatophyta</taxon>
        <taxon>Magnoliopsida</taxon>
        <taxon>eudicotyledons</taxon>
        <taxon>Gunneridae</taxon>
        <taxon>Pentapetalae</taxon>
        <taxon>asterids</taxon>
        <taxon>campanulids</taxon>
        <taxon>Asterales</taxon>
        <taxon>Asteraceae</taxon>
        <taxon>Cichorioideae</taxon>
        <taxon>Cichorieae</taxon>
        <taxon>Lactucinae</taxon>
        <taxon>Lactuca</taxon>
    </lineage>
</organism>
<keyword evidence="2" id="KW-1185">Reference proteome</keyword>
<name>A0AAU9N321_9ASTR</name>
<evidence type="ECO:0000313" key="1">
    <source>
        <dbReference type="EMBL" id="CAH1431298.1"/>
    </source>
</evidence>
<gene>
    <name evidence="1" type="ORF">LVIROSA_LOCUS18022</name>
</gene>
<comment type="caution">
    <text evidence="1">The sequence shown here is derived from an EMBL/GenBank/DDBJ whole genome shotgun (WGS) entry which is preliminary data.</text>
</comment>
<sequence>MGFRNFTIVKFDQHHTDSVGLTNSITDAKDNVVKRGLNRRDACILLFRSYRLSLFYSLFPISTSPPSSSNTLSFAFPYFLFLSSSLFLTSLSLETLQLAGHSLHQVADGGDALILIQLIPPPFFGLTFVAFQWDVFSCFPFISICSQSLLTSVRLISLFITLQNLDDRHSDCRFTTSLLPNNKIRNRKEEAGFDFSILIECGVLWLIRRATHFIWRFEGEFHYASQLVDEMLEPGYFV</sequence>
<dbReference type="EMBL" id="CAKMRJ010003334">
    <property type="protein sequence ID" value="CAH1431298.1"/>
    <property type="molecule type" value="Genomic_DNA"/>
</dbReference>
<protein>
    <submittedName>
        <fullName evidence="1">Uncharacterized protein</fullName>
    </submittedName>
</protein>
<accession>A0AAU9N321</accession>
<dbReference type="AlphaFoldDB" id="A0AAU9N321"/>
<evidence type="ECO:0000313" key="2">
    <source>
        <dbReference type="Proteomes" id="UP001157418"/>
    </source>
</evidence>
<dbReference type="Proteomes" id="UP001157418">
    <property type="component" value="Unassembled WGS sequence"/>
</dbReference>
<reference evidence="1 2" key="1">
    <citation type="submission" date="2022-01" db="EMBL/GenBank/DDBJ databases">
        <authorList>
            <person name="Xiong W."/>
            <person name="Schranz E."/>
        </authorList>
    </citation>
    <scope>NUCLEOTIDE SEQUENCE [LARGE SCALE GENOMIC DNA]</scope>
</reference>